<dbReference type="AlphaFoldDB" id="A0A1G2HL87"/>
<proteinExistence type="predicted"/>
<name>A0A1G2HL87_9BACT</name>
<comment type="caution">
    <text evidence="1">The sequence shown here is derived from an EMBL/GenBank/DDBJ whole genome shotgun (WGS) entry which is preliminary data.</text>
</comment>
<dbReference type="Proteomes" id="UP000178991">
    <property type="component" value="Unassembled WGS sequence"/>
</dbReference>
<evidence type="ECO:0008006" key="3">
    <source>
        <dbReference type="Google" id="ProtNLM"/>
    </source>
</evidence>
<protein>
    <recommendedName>
        <fullName evidence="3">Restriction endonuclease</fullName>
    </recommendedName>
</protein>
<dbReference type="EMBL" id="MHOL01000004">
    <property type="protein sequence ID" value="OGZ63247.1"/>
    <property type="molecule type" value="Genomic_DNA"/>
</dbReference>
<evidence type="ECO:0000313" key="2">
    <source>
        <dbReference type="Proteomes" id="UP000178991"/>
    </source>
</evidence>
<organism evidence="1 2">
    <name type="scientific">Candidatus Staskawiczbacteria bacterium RIFCSPHIGHO2_01_FULL_34_27</name>
    <dbReference type="NCBI Taxonomy" id="1802199"/>
    <lineage>
        <taxon>Bacteria</taxon>
        <taxon>Candidatus Staskawicziibacteriota</taxon>
    </lineage>
</organism>
<reference evidence="1 2" key="1">
    <citation type="journal article" date="2016" name="Nat. Commun.">
        <title>Thousands of microbial genomes shed light on interconnected biogeochemical processes in an aquifer system.</title>
        <authorList>
            <person name="Anantharaman K."/>
            <person name="Brown C.T."/>
            <person name="Hug L.A."/>
            <person name="Sharon I."/>
            <person name="Castelle C.J."/>
            <person name="Probst A.J."/>
            <person name="Thomas B.C."/>
            <person name="Singh A."/>
            <person name="Wilkins M.J."/>
            <person name="Karaoz U."/>
            <person name="Brodie E.L."/>
            <person name="Williams K.H."/>
            <person name="Hubbard S.S."/>
            <person name="Banfield J.F."/>
        </authorList>
    </citation>
    <scope>NUCLEOTIDE SEQUENCE [LARGE SCALE GENOMIC DNA]</scope>
</reference>
<evidence type="ECO:0000313" key="1">
    <source>
        <dbReference type="EMBL" id="OGZ63247.1"/>
    </source>
</evidence>
<gene>
    <name evidence="1" type="ORF">A2639_02255</name>
</gene>
<accession>A0A1G2HL87</accession>
<sequence>MDILEIQKHIRNKNIKIVGARIHSKASEKYIDVVFSYSNQPKWDGSIPYFYRRTGLFLETPQEIAQLIEKAYEAVKKENASKWIGAERKLWQKEYKGKSVTKPFFDKLLNLRWNCVDDDFPANRNWARRIQDIKEMGYLLATNTRRYNQKLKRNTTQILLIPLEKGPQTGYEVFSPQLRKRIIEVLESYDAYEGKVRPSHSLLPDHKFPEISWDENTRKENPDSMTDDEIRAKFQLLDNQRNLEKREACRKVIQTGKLGTIFGIEHYINGNDNWPNGVPKVGKASEAGWKLCPWYDIEAWRQSLNKSIREKQEKKKSG</sequence>